<keyword evidence="1" id="KW-0472">Membrane</keyword>
<feature type="transmembrane region" description="Helical" evidence="1">
    <location>
        <begin position="117"/>
        <end position="142"/>
    </location>
</feature>
<evidence type="ECO:0000313" key="5">
    <source>
        <dbReference type="Proteomes" id="UP001179121"/>
    </source>
</evidence>
<name>A0AA86MWB5_9BACT</name>
<dbReference type="PIRSF" id="PIRSF018266">
    <property type="entry name" value="FecR"/>
    <property type="match status" value="1"/>
</dbReference>
<dbReference type="EMBL" id="OX365700">
    <property type="protein sequence ID" value="CAI4030285.1"/>
    <property type="molecule type" value="Genomic_DNA"/>
</dbReference>
<dbReference type="GO" id="GO:0016989">
    <property type="term" value="F:sigma factor antagonist activity"/>
    <property type="evidence" value="ECO:0007669"/>
    <property type="project" value="TreeGrafter"/>
</dbReference>
<feature type="domain" description="FecR protein" evidence="2">
    <location>
        <begin position="150"/>
        <end position="240"/>
    </location>
</feature>
<accession>A0AA86MWB5</accession>
<dbReference type="PANTHER" id="PTHR30273">
    <property type="entry name" value="PERIPLASMIC SIGNAL SENSOR AND SIGMA FACTOR ACTIVATOR FECR-RELATED"/>
    <property type="match status" value="1"/>
</dbReference>
<dbReference type="InterPro" id="IPR006860">
    <property type="entry name" value="FecR"/>
</dbReference>
<evidence type="ECO:0000259" key="2">
    <source>
        <dbReference type="Pfam" id="PF04773"/>
    </source>
</evidence>
<dbReference type="InterPro" id="IPR012373">
    <property type="entry name" value="Ferrdict_sens_TM"/>
</dbReference>
<dbReference type="Gene3D" id="3.55.50.30">
    <property type="match status" value="1"/>
</dbReference>
<keyword evidence="1" id="KW-1133">Transmembrane helix</keyword>
<dbReference type="KEGG" id="nti:DNFV4_00713"/>
<reference evidence="4" key="1">
    <citation type="submission" date="2022-10" db="EMBL/GenBank/DDBJ databases">
        <authorList>
            <person name="Koch H."/>
        </authorList>
    </citation>
    <scope>NUCLEOTIDE SEQUENCE</scope>
    <source>
        <strain evidence="4">DNF</strain>
    </source>
</reference>
<evidence type="ECO:0000256" key="1">
    <source>
        <dbReference type="SAM" id="Phobius"/>
    </source>
</evidence>
<dbReference type="InterPro" id="IPR032623">
    <property type="entry name" value="FecR_N"/>
</dbReference>
<dbReference type="Gene3D" id="2.60.120.1440">
    <property type="match status" value="1"/>
</dbReference>
<protein>
    <submittedName>
        <fullName evidence="4">Inner membrane sensor protein</fullName>
    </submittedName>
</protein>
<dbReference type="PANTHER" id="PTHR30273:SF2">
    <property type="entry name" value="PROTEIN FECR"/>
    <property type="match status" value="1"/>
</dbReference>
<sequence length="357" mass="39004">MGHSEGNAVNRVEGIDGLDRRLMNGTTNQPADGPDPAKAYDEAVRWLMALRQAGPVPLNRNRRAFEQWLAASPEHARAFEECRADWDELEPLASVYGPSAGPTAKARASGLKRARNWMWIAGMAAMLAAVATIGFFAAARLWPTYEVAASTQIAERRTLELIDGSRIELNGRSRVRVEYFRGRRISHLDEGEALFDVAGDPDRPFVVEAGLGTVRVVGTSFQVTREADRVAIKVVRGQVRVERPLPPVMTVVLSAGQGVNVTATGIEPVADVAVETIGTWRRHVLVFDRAPLREVVPALQRQYQGIIRLDPAASDIRLTAVVQFTDIEATLAALPASLPVRVDHPAPADWHIRAGLP</sequence>
<dbReference type="Pfam" id="PF04773">
    <property type="entry name" value="FecR"/>
    <property type="match status" value="1"/>
</dbReference>
<proteinExistence type="predicted"/>
<evidence type="ECO:0000313" key="4">
    <source>
        <dbReference type="EMBL" id="CAI4030285.1"/>
    </source>
</evidence>
<keyword evidence="1" id="KW-0812">Transmembrane</keyword>
<evidence type="ECO:0000259" key="3">
    <source>
        <dbReference type="Pfam" id="PF16220"/>
    </source>
</evidence>
<gene>
    <name evidence="4" type="ORF">DNFV4_00713</name>
</gene>
<dbReference type="Pfam" id="PF16220">
    <property type="entry name" value="DUF4880"/>
    <property type="match status" value="1"/>
</dbReference>
<dbReference type="Proteomes" id="UP001179121">
    <property type="component" value="Chromosome"/>
</dbReference>
<dbReference type="AlphaFoldDB" id="A0AA86MWB5"/>
<organism evidence="4 5">
    <name type="scientific">Nitrospira tepida</name>
    <dbReference type="NCBI Taxonomy" id="2973512"/>
    <lineage>
        <taxon>Bacteria</taxon>
        <taxon>Pseudomonadati</taxon>
        <taxon>Nitrospirota</taxon>
        <taxon>Nitrospiria</taxon>
        <taxon>Nitrospirales</taxon>
        <taxon>Nitrospiraceae</taxon>
        <taxon>Nitrospira</taxon>
    </lineage>
</organism>
<keyword evidence="5" id="KW-1185">Reference proteome</keyword>
<feature type="domain" description="FecR N-terminal" evidence="3">
    <location>
        <begin position="41"/>
        <end position="82"/>
    </location>
</feature>